<dbReference type="InterPro" id="IPR010060">
    <property type="entry name" value="NRPS_synth"/>
</dbReference>
<dbReference type="GO" id="GO:0043041">
    <property type="term" value="P:amino acid activation for nonribosomal peptide biosynthetic process"/>
    <property type="evidence" value="ECO:0007669"/>
    <property type="project" value="TreeGrafter"/>
</dbReference>
<dbReference type="InterPro" id="IPR020845">
    <property type="entry name" value="AMP-binding_CS"/>
</dbReference>
<dbReference type="Pfam" id="PF00668">
    <property type="entry name" value="Condensation"/>
    <property type="match status" value="4"/>
</dbReference>
<dbReference type="CDD" id="cd17643">
    <property type="entry name" value="A_NRPS_Cytc1-like"/>
    <property type="match status" value="1"/>
</dbReference>
<dbReference type="InterPro" id="IPR010071">
    <property type="entry name" value="AA_adenyl_dom"/>
</dbReference>
<dbReference type="InterPro" id="IPR001242">
    <property type="entry name" value="Condensation_dom"/>
</dbReference>
<dbReference type="Pfam" id="PF00501">
    <property type="entry name" value="AMP-binding"/>
    <property type="match status" value="2"/>
</dbReference>
<protein>
    <recommendedName>
        <fullName evidence="6">Carrier domain-containing protein</fullName>
    </recommendedName>
</protein>
<dbReference type="FunFam" id="1.10.1200.10:FF:000005">
    <property type="entry name" value="Nonribosomal peptide synthetase 1"/>
    <property type="match status" value="2"/>
</dbReference>
<dbReference type="InterPro" id="IPR045851">
    <property type="entry name" value="AMP-bd_C_sf"/>
</dbReference>
<dbReference type="GO" id="GO:0044550">
    <property type="term" value="P:secondary metabolite biosynthetic process"/>
    <property type="evidence" value="ECO:0007669"/>
    <property type="project" value="UniProtKB-ARBA"/>
</dbReference>
<dbReference type="InterPro" id="IPR009081">
    <property type="entry name" value="PP-bd_ACP"/>
</dbReference>
<dbReference type="NCBIfam" id="TIGR01720">
    <property type="entry name" value="NRPS-para261"/>
    <property type="match status" value="1"/>
</dbReference>
<evidence type="ECO:0000256" key="2">
    <source>
        <dbReference type="ARBA" id="ARBA00006432"/>
    </source>
</evidence>
<dbReference type="RefSeq" id="WP_039607955.1">
    <property type="nucleotide sequence ID" value="NZ_JWIC01000003.1"/>
</dbReference>
<dbReference type="InterPro" id="IPR000873">
    <property type="entry name" value="AMP-dep_synth/lig_dom"/>
</dbReference>
<dbReference type="Gene3D" id="3.30.559.30">
    <property type="entry name" value="Nonribosomal peptide synthetase, condensation domain"/>
    <property type="match status" value="4"/>
</dbReference>
<dbReference type="InterPro" id="IPR020806">
    <property type="entry name" value="PKS_PP-bd"/>
</dbReference>
<dbReference type="GO" id="GO:0031177">
    <property type="term" value="F:phosphopantetheine binding"/>
    <property type="evidence" value="ECO:0007669"/>
    <property type="project" value="InterPro"/>
</dbReference>
<dbReference type="FunFam" id="2.30.38.10:FF:000001">
    <property type="entry name" value="Non-ribosomal peptide synthetase PvdI"/>
    <property type="match status" value="1"/>
</dbReference>
<evidence type="ECO:0000256" key="1">
    <source>
        <dbReference type="ARBA" id="ARBA00001957"/>
    </source>
</evidence>
<gene>
    <name evidence="7" type="ORF">JF50_02685</name>
</gene>
<comment type="caution">
    <text evidence="7">The sequence shown here is derived from an EMBL/GenBank/DDBJ whole genome shotgun (WGS) entry which is preliminary data.</text>
</comment>
<dbReference type="Proteomes" id="UP000031327">
    <property type="component" value="Unassembled WGS sequence"/>
</dbReference>
<evidence type="ECO:0000256" key="4">
    <source>
        <dbReference type="ARBA" id="ARBA00022553"/>
    </source>
</evidence>
<dbReference type="InterPro" id="IPR023213">
    <property type="entry name" value="CAT-like_dom_sf"/>
</dbReference>
<dbReference type="SUPFAM" id="SSF56801">
    <property type="entry name" value="Acetyl-CoA synthetase-like"/>
    <property type="match status" value="2"/>
</dbReference>
<reference evidence="7 8" key="1">
    <citation type="submission" date="2014-12" db="EMBL/GenBank/DDBJ databases">
        <title>Draft Genome Sequence of Pseudoalteromonas luteoviolacea HI1.</title>
        <authorList>
            <person name="Asahina A.Y."/>
            <person name="Hadfield M.G."/>
        </authorList>
    </citation>
    <scope>NUCLEOTIDE SEQUENCE [LARGE SCALE GENOMIC DNA]</scope>
    <source>
        <strain evidence="7 8">HI1</strain>
    </source>
</reference>
<accession>A0A0C1QDS5</accession>
<dbReference type="Gene3D" id="1.10.1200.10">
    <property type="entry name" value="ACP-like"/>
    <property type="match status" value="2"/>
</dbReference>
<dbReference type="PANTHER" id="PTHR45527:SF14">
    <property type="entry name" value="PLIPASTATIN SYNTHASE SUBUNIT B"/>
    <property type="match status" value="1"/>
</dbReference>
<dbReference type="PROSITE" id="PS50075">
    <property type="entry name" value="CARRIER"/>
    <property type="match status" value="2"/>
</dbReference>
<dbReference type="Pfam" id="PF13193">
    <property type="entry name" value="AMP-binding_C"/>
    <property type="match status" value="2"/>
</dbReference>
<dbReference type="PANTHER" id="PTHR45527">
    <property type="entry name" value="NONRIBOSOMAL PEPTIDE SYNTHETASE"/>
    <property type="match status" value="1"/>
</dbReference>
<dbReference type="InterPro" id="IPR042099">
    <property type="entry name" value="ANL_N_sf"/>
</dbReference>
<name>A0A0C1QDS5_9GAMM</name>
<evidence type="ECO:0000256" key="3">
    <source>
        <dbReference type="ARBA" id="ARBA00022450"/>
    </source>
</evidence>
<dbReference type="FunFam" id="3.30.300.30:FF:000010">
    <property type="entry name" value="Enterobactin synthetase component F"/>
    <property type="match status" value="2"/>
</dbReference>
<dbReference type="EMBL" id="JWIC01000003">
    <property type="protein sequence ID" value="KID58786.1"/>
    <property type="molecule type" value="Genomic_DNA"/>
</dbReference>
<feature type="domain" description="Carrier" evidence="6">
    <location>
        <begin position="952"/>
        <end position="1026"/>
    </location>
</feature>
<organism evidence="7 8">
    <name type="scientific">Pseudoalteromonas luteoviolacea</name>
    <dbReference type="NCBI Taxonomy" id="43657"/>
    <lineage>
        <taxon>Bacteria</taxon>
        <taxon>Pseudomonadati</taxon>
        <taxon>Pseudomonadota</taxon>
        <taxon>Gammaproteobacteria</taxon>
        <taxon>Alteromonadales</taxon>
        <taxon>Pseudoalteromonadaceae</taxon>
        <taxon>Pseudoalteromonas</taxon>
    </lineage>
</organism>
<dbReference type="Pfam" id="PF00550">
    <property type="entry name" value="PP-binding"/>
    <property type="match status" value="2"/>
</dbReference>
<keyword evidence="3" id="KW-0596">Phosphopantetheine</keyword>
<dbReference type="Gene3D" id="3.40.50.12780">
    <property type="entry name" value="N-terminal domain of ligase-like"/>
    <property type="match status" value="2"/>
</dbReference>
<dbReference type="SUPFAM" id="SSF47336">
    <property type="entry name" value="ACP-like"/>
    <property type="match status" value="2"/>
</dbReference>
<dbReference type="FunFam" id="3.40.50.12780:FF:000012">
    <property type="entry name" value="Non-ribosomal peptide synthetase"/>
    <property type="match status" value="1"/>
</dbReference>
<dbReference type="SUPFAM" id="SSF52777">
    <property type="entry name" value="CoA-dependent acyltransferases"/>
    <property type="match status" value="8"/>
</dbReference>
<dbReference type="GO" id="GO:0005829">
    <property type="term" value="C:cytosol"/>
    <property type="evidence" value="ECO:0007669"/>
    <property type="project" value="TreeGrafter"/>
</dbReference>
<dbReference type="FunFam" id="3.40.50.980:FF:000002">
    <property type="entry name" value="Enterobactin synthetase component F"/>
    <property type="match status" value="1"/>
</dbReference>
<keyword evidence="4" id="KW-0597">Phosphoprotein</keyword>
<dbReference type="Gene3D" id="3.30.559.10">
    <property type="entry name" value="Chloramphenicol acetyltransferase-like domain"/>
    <property type="match status" value="4"/>
</dbReference>
<proteinExistence type="inferred from homology"/>
<evidence type="ECO:0000259" key="6">
    <source>
        <dbReference type="PROSITE" id="PS50075"/>
    </source>
</evidence>
<dbReference type="Gene3D" id="3.30.300.30">
    <property type="match status" value="2"/>
</dbReference>
<dbReference type="GO" id="GO:0003824">
    <property type="term" value="F:catalytic activity"/>
    <property type="evidence" value="ECO:0007669"/>
    <property type="project" value="UniProtKB-KW"/>
</dbReference>
<comment type="cofactor">
    <cofactor evidence="1">
        <name>pantetheine 4'-phosphate</name>
        <dbReference type="ChEBI" id="CHEBI:47942"/>
    </cofactor>
</comment>
<dbReference type="NCBIfam" id="NF003417">
    <property type="entry name" value="PRK04813.1"/>
    <property type="match status" value="2"/>
</dbReference>
<evidence type="ECO:0000256" key="5">
    <source>
        <dbReference type="ARBA" id="ARBA00022737"/>
    </source>
</evidence>
<evidence type="ECO:0000313" key="8">
    <source>
        <dbReference type="Proteomes" id="UP000031327"/>
    </source>
</evidence>
<comment type="similarity">
    <text evidence="2">Belongs to the ATP-dependent AMP-binding enzyme family.</text>
</comment>
<dbReference type="OrthoDB" id="9757559at2"/>
<dbReference type="InterPro" id="IPR025110">
    <property type="entry name" value="AMP-bd_C"/>
</dbReference>
<keyword evidence="5" id="KW-0677">Repeat</keyword>
<feature type="domain" description="Carrier" evidence="6">
    <location>
        <begin position="2462"/>
        <end position="2536"/>
    </location>
</feature>
<sequence>MRNEHPLPLSQRQLQVWQGQEIAPTSPVFNVSSALKITMDDCFEQLQNALAQLQQRHPVIHSKVELTADTPELIFKEGAVQWQAMAGTALNVSELCDQYNAQFIDTSVHNFEFFYQALTDSEVIVLIKGHHIVCDQWSLQILVNDLLRLLSSKDDSSTLTPDIEYYAAKDQDFADVQVSPVDFIMKKPHSADASDEVAVLLDDTSECIESIKQVAAEHGISPYCVILASTILTVSRLTNDEDVTIGVPIARRTRKNRYLLGHYVDLEALSITAVHQKSLIELLQTISEQLTALLLHKAPSGLSSKNINVVCNYLAQLKTSHIIPGLMQVLAGLPEQQLRLGEDNAVTVEGVLLTPVVAQFELDFTLFETGSQLLRKIVAADAQFNTQALQEIGEIQKRFITHLALDDAHQICGCISTLTEAQTHLIERQWNDFPAKYPEHNLIDGFDLQVAQHPERVSVITASRQIDYHTLSEYRYGIAFQVASKAAKRGELVAVMCEKSEYQVAALLAINTAGCAYLPINVAWPNSRIHQVLLAGGVQQVLISNALFERIQNEPWLSEFQFTLVEEAAANSAQADSLWRESLALPLPHEIAYVIFTSGSTGQPKGVVITHESAMNTIFAVNARFEVMPEDRIFGISDLSFDLSVYDVFGALAVGAAIVLPEQDKVQDTDHWLDMVEAHQVTIWNTVPQLAQLLANEQALQARNVDSLRVYMMSGDWIPLRLPTQLSAMTPHAKVMSLGGATEGSIWSIWHEIQTVEPDWQSIPYGLAMPNQAMWVLDQYGNHCPAGILGEIHIGGIGVAQGYFNDPERTNLAYFEHPKLGRLYRTGDNGCWNEKGYIEFKGRKDFQVKVRGYRIEMGEIEHCLLKRPEIKHVAVIDKAHNQQKALVAYLVGERNASIDLDDVRQFVAKQLPEYMVPAAFVVIDALPLTLNGKLDRKALPEPEFSACTEYQAPRNELETELCDIWQGVLGLEKVGINDNFFQIGGDSIVSISLVSALRRAGYSLKVKDIFVAPSVAELAEFITDNDDVAKVEVLSEQGVLLGDFDLHPTQNWFFAQNFANVHHFNQAFSAYCPNDLSHDDLNEALTTLSYQHDMLRSRCIVERKNRFCEEVLFELTELDISLLDEAQVSDTLSTLQASLDIFAGPTWRVVRLKGYSDGRDRLCFIFHHLNIDTVSWGILLNDLEQLIAGQSLLAKQTSYRQWVDGLAQYAARNQAQTAYWSEVLAGQPSPQPLHSSQQLSLSLSIEQTEVLLQQATQGYNTQTQELLLSALAIAMETVFGSKSHHIMLEGHGREAIDDALEVNQTVGWFTSLYPVKLECAQSIEQTIAANKDMLRAIPDKGIGFGALYQFDPEKLPAPLPKVCFNYLGQYKTAEPAHWQITGEPVGAAVSADNDSDLMLNVLGLIKQDALSIEVESRLAPAQGAQFVRAFERALEQVIAQGVMAMQSGGVSTPSDFPQAKISFELLQNLQSQAPVEALYPANSLQQGFIYHALNQPDDDAYRVQLLVDYHTQLDLDLYRAAWQLATDKHPALRMAFNWQAQMLQVISKKLVLSDAHFKVVDLTTLPEGESAKNMNELLTQDRLTAFDLAKPGLFRVVVFKHSDTHYSVLKTEHHSIGDGWSVGNLLETVNGFYNQLKAGEQPVIQHDHAYQAAQVYLYENKDKTDAFWQQKMPEFEHANDVNYLLSQSFDLANERVITEPARSQFVIAGDEFSALNKVCKHAGVTLNAAMQFAWHKLLQSYCQDQQTIVGTTVSGRDMPVADIHESVGLFINTLPLAVNWQTDATITQMMSQIQLAIADINTHSGAELSRVQSQGDALFHTLFVFENYPIPEVQESDAERVEQAMQYRETREKSDYPITVIVTATPEQVEFSLNYCAQQIDASQAEQLIAQLQIIVNAIAAEVEQPHSQISLLSKQQSHELLMQIQPQVAPLPERGSLSEIFAEQVQKYPNSTALKFQDKALSYQALDAQSTALAKAILARDPSIASATSQAPVYIGLYFAPSLELLVSMMAILKLGATYVPLTPEYPKSRSQFILSDTQTPILLCEAGLEASLSQVLDGLDTSVQVLSYDELSQEEVDIDLSVVNTTADDLAYVIYTSGTTGQPKGVMQPHHNVVRLFDSCEQAYQFTEQDVWVMYHACTFDFSVWEIWGALLHGGCLVIPDKACTRDPREFIALCQNQGVTVLNQTPSAFYSFTDTAVSQGAQLPALRYVIFGGDKLNMARLAPWWQAYGDTQTKLINMYGITETTVHVTYQELSPDNNQHQSLIGRPLSDMSAYVLDANQNLVPVGVVGELYVGGAGLARGYLNREELTRERFIENPFAAQLPASQESRLYRSGDLVRRLADGQLEYIGRNDEQVKIRGFRIELGEIENILIAHQDVKQAVVIPRLLQGTQQLVAYVVSQGETALNHDVLRTYLVEQLPEYMVPSAIMAIEQVPLTVNNKVDRKALPDPVFDAQSDYVAPTTELESQLCDIWQALLGLEKVGIDEHFFRIGGDSIISIQLMSQLRLLGYTLKVKDIYESPTVAQLAKKLAQLPQAQTVQTEQGVLTGEFDLLPVQSWFFDLGLSQPNHWNQSFMLTVPEALTTSQIEQACQDLVEHHDMMRVRFAPQGDTYRQSYLSLNELDLAAWCNVVQLDVTGLSDTQIGEQLNQWQQSFDLKDGPLFKLVHLQGYGDGVARVCFIFHHLIIDGVSWRVLSQDMQTLLMGKTLAAKTSSYRQWVKSMQTYPTDHSSELNYWQHVVEHSNALKVTEAVSEHSLSLSVEHTHMLLRQSNEGYNTEINDLLLAALSLTLPQVLSGTEHVITLEGHGREDIDEHLDVSQTLGWFTSLYPVKLTAYDDLSTAVVQTKEMLRAVPNKGVGYGAFFQAGQIAQKLPLISFNYLGQFNSRVSGVESWQIVQESCGQLIGEQNEMALMLNINGMIDSDQLMFSIQSRLGQQLSADFERYFATNLQHVIEHTAHIAEQGAVATPSDFIANDLSVEHLAHLNSVLEEAVLDEQDDTCDDNIMEI</sequence>
<dbReference type="PROSITE" id="PS00455">
    <property type="entry name" value="AMP_BINDING"/>
    <property type="match status" value="2"/>
</dbReference>
<dbReference type="SMART" id="SM00823">
    <property type="entry name" value="PKS_PP"/>
    <property type="match status" value="2"/>
</dbReference>
<evidence type="ECO:0000313" key="7">
    <source>
        <dbReference type="EMBL" id="KID58786.1"/>
    </source>
</evidence>
<dbReference type="InterPro" id="IPR036736">
    <property type="entry name" value="ACP-like_sf"/>
</dbReference>
<dbReference type="NCBIfam" id="TIGR01733">
    <property type="entry name" value="AA-adenyl-dom"/>
    <property type="match status" value="2"/>
</dbReference>